<comment type="caution">
    <text evidence="1">The sequence shown here is derived from an EMBL/GenBank/DDBJ whole genome shotgun (WGS) entry which is preliminary data.</text>
</comment>
<sequence length="61" mass="7298">MASRHNQWVTEDVDRIVRLERDIEKREAEEKKEKEGKPTFDDMIAAARERILKEEAEKSKK</sequence>
<evidence type="ECO:0000313" key="1">
    <source>
        <dbReference type="EMBL" id="KAJ4005604.1"/>
    </source>
</evidence>
<reference evidence="1" key="1">
    <citation type="submission" date="2022-10" db="EMBL/GenBank/DDBJ databases">
        <title>Fusarium specimens isolated from Avocado Roots.</title>
        <authorList>
            <person name="Stajich J."/>
            <person name="Roper C."/>
            <person name="Heimlech-Rivalta G."/>
        </authorList>
    </citation>
    <scope>NUCLEOTIDE SEQUENCE</scope>
    <source>
        <strain evidence="1">CF00143</strain>
    </source>
</reference>
<proteinExistence type="predicted"/>
<protein>
    <submittedName>
        <fullName evidence="1">Uncharacterized protein</fullName>
    </submittedName>
</protein>
<keyword evidence="2" id="KW-1185">Reference proteome</keyword>
<organism evidence="1 2">
    <name type="scientific">Fusarium irregulare</name>
    <dbReference type="NCBI Taxonomy" id="2494466"/>
    <lineage>
        <taxon>Eukaryota</taxon>
        <taxon>Fungi</taxon>
        <taxon>Dikarya</taxon>
        <taxon>Ascomycota</taxon>
        <taxon>Pezizomycotina</taxon>
        <taxon>Sordariomycetes</taxon>
        <taxon>Hypocreomycetidae</taxon>
        <taxon>Hypocreales</taxon>
        <taxon>Nectriaceae</taxon>
        <taxon>Fusarium</taxon>
        <taxon>Fusarium incarnatum-equiseti species complex</taxon>
    </lineage>
</organism>
<dbReference type="EMBL" id="JAPDHF010000021">
    <property type="protein sequence ID" value="KAJ4005604.1"/>
    <property type="molecule type" value="Genomic_DNA"/>
</dbReference>
<dbReference type="AlphaFoldDB" id="A0A9W8U5I1"/>
<accession>A0A9W8U5I1</accession>
<dbReference type="Proteomes" id="UP001152130">
    <property type="component" value="Unassembled WGS sequence"/>
</dbReference>
<name>A0A9W8U5I1_9HYPO</name>
<gene>
    <name evidence="1" type="ORF">NW766_011156</name>
</gene>
<evidence type="ECO:0000313" key="2">
    <source>
        <dbReference type="Proteomes" id="UP001152130"/>
    </source>
</evidence>